<evidence type="ECO:0000313" key="3">
    <source>
        <dbReference type="EMBL" id="QIE60126.1"/>
    </source>
</evidence>
<dbReference type="Gene3D" id="3.40.50.620">
    <property type="entry name" value="HUPs"/>
    <property type="match status" value="2"/>
</dbReference>
<dbReference type="SUPFAM" id="SSF52402">
    <property type="entry name" value="Adenine nucleotide alpha hydrolases-like"/>
    <property type="match status" value="2"/>
</dbReference>
<proteinExistence type="inferred from homology"/>
<protein>
    <submittedName>
        <fullName evidence="3">Universal stress protein</fullName>
    </submittedName>
</protein>
<dbReference type="PANTHER" id="PTHR46268">
    <property type="entry name" value="STRESS RESPONSE PROTEIN NHAX"/>
    <property type="match status" value="1"/>
</dbReference>
<dbReference type="KEGG" id="mgel:G5B37_11305"/>
<dbReference type="EMBL" id="CP049057">
    <property type="protein sequence ID" value="QIE60126.1"/>
    <property type="molecule type" value="Genomic_DNA"/>
</dbReference>
<keyword evidence="4" id="KW-1185">Reference proteome</keyword>
<evidence type="ECO:0000256" key="1">
    <source>
        <dbReference type="ARBA" id="ARBA00008791"/>
    </source>
</evidence>
<dbReference type="Proteomes" id="UP000505306">
    <property type="component" value="Chromosome"/>
</dbReference>
<dbReference type="PANTHER" id="PTHR46268:SF6">
    <property type="entry name" value="UNIVERSAL STRESS PROTEIN UP12"/>
    <property type="match status" value="1"/>
</dbReference>
<organism evidence="3 4">
    <name type="scientific">Rasiella rasia</name>
    <dbReference type="NCBI Taxonomy" id="2744027"/>
    <lineage>
        <taxon>Bacteria</taxon>
        <taxon>Pseudomonadati</taxon>
        <taxon>Bacteroidota</taxon>
        <taxon>Flavobacteriia</taxon>
        <taxon>Flavobacteriales</taxon>
        <taxon>Flavobacteriaceae</taxon>
        <taxon>Rasiella</taxon>
    </lineage>
</organism>
<dbReference type="InterPro" id="IPR014729">
    <property type="entry name" value="Rossmann-like_a/b/a_fold"/>
</dbReference>
<feature type="domain" description="UspA" evidence="2">
    <location>
        <begin position="1"/>
        <end position="140"/>
    </location>
</feature>
<feature type="domain" description="UspA" evidence="2">
    <location>
        <begin position="150"/>
        <end position="271"/>
    </location>
</feature>
<evidence type="ECO:0000259" key="2">
    <source>
        <dbReference type="Pfam" id="PF00582"/>
    </source>
</evidence>
<dbReference type="Pfam" id="PF00582">
    <property type="entry name" value="Usp"/>
    <property type="match status" value="2"/>
</dbReference>
<sequence>MKRILVPTDFSPQAENALKVAAQIARKNKAEIYLEHSLDLPSHLANSGNSGAMPESLYFIKLAEQNFEKLLKREYLSGVPIHQAIGHDEIYNDVQLAVTEKKIDLIVMGSHGTSGFKEMFIGSNAEKVVRTSHIPVLVIKNEHTTFDINNFVFATDFSEECKKPFKSAQQFAKAMGAKMHLLFVNTPADFKTSEEADAIMTRFLSGMQAENYTTNVYNDTSVEKGILGFARKIDAQLIGMSTHGRKGLSHFFNGSVSEDLVNHANMPVITFKI</sequence>
<name>A0A6G6GNH2_9FLAO</name>
<dbReference type="AlphaFoldDB" id="A0A6G6GNH2"/>
<dbReference type="InterPro" id="IPR006015">
    <property type="entry name" value="Universal_stress_UspA"/>
</dbReference>
<gene>
    <name evidence="3" type="ORF">G5B37_11305</name>
</gene>
<dbReference type="PRINTS" id="PR01438">
    <property type="entry name" value="UNVRSLSTRESS"/>
</dbReference>
<dbReference type="CDD" id="cd00293">
    <property type="entry name" value="USP-like"/>
    <property type="match status" value="2"/>
</dbReference>
<dbReference type="RefSeq" id="WP_164680138.1">
    <property type="nucleotide sequence ID" value="NZ_CP049057.1"/>
</dbReference>
<comment type="similarity">
    <text evidence="1">Belongs to the universal stress protein A family.</text>
</comment>
<evidence type="ECO:0000313" key="4">
    <source>
        <dbReference type="Proteomes" id="UP000505306"/>
    </source>
</evidence>
<dbReference type="InterPro" id="IPR006016">
    <property type="entry name" value="UspA"/>
</dbReference>
<accession>A0A6G6GNH2</accession>
<reference evidence="3 4" key="1">
    <citation type="submission" date="2020-02" db="EMBL/GenBank/DDBJ databases">
        <title>Complete genome sequence of Flavobacteriaceae bacterium.</title>
        <authorList>
            <person name="Kim S.-J."/>
            <person name="Kim Y.-S."/>
            <person name="Kim K.-H."/>
        </authorList>
    </citation>
    <scope>NUCLEOTIDE SEQUENCE [LARGE SCALE GENOMIC DNA]</scope>
    <source>
        <strain evidence="3 4">RR4-40</strain>
    </source>
</reference>